<gene>
    <name evidence="2" type="ORF">EAI_17540</name>
</gene>
<dbReference type="Proteomes" id="UP000008237">
    <property type="component" value="Unassembled WGS sequence"/>
</dbReference>
<feature type="non-terminal residue" evidence="2">
    <location>
        <position position="1"/>
    </location>
</feature>
<evidence type="ECO:0000313" key="2">
    <source>
        <dbReference type="EMBL" id="EFN87064.1"/>
    </source>
</evidence>
<evidence type="ECO:0000313" key="3">
    <source>
        <dbReference type="Proteomes" id="UP000008237"/>
    </source>
</evidence>
<protein>
    <recommendedName>
        <fullName evidence="4">I/LWEQ domain-containing protein</fullName>
    </recommendedName>
</protein>
<dbReference type="OrthoDB" id="7554769at2759"/>
<sequence>ITASVMEAATKILGFSVRSKNLKGTHVKVLRDASAAIATGVTLMAQRMASCQCGESEDVLEELRAENKQLRIEQGEMRKRMEELE</sequence>
<dbReference type="AlphaFoldDB" id="E2BB66"/>
<reference evidence="2 3" key="1">
    <citation type="journal article" date="2010" name="Science">
        <title>Genomic comparison of the ants Camponotus floridanus and Harpegnathos saltator.</title>
        <authorList>
            <person name="Bonasio R."/>
            <person name="Zhang G."/>
            <person name="Ye C."/>
            <person name="Mutti N.S."/>
            <person name="Fang X."/>
            <person name="Qin N."/>
            <person name="Donahue G."/>
            <person name="Yang P."/>
            <person name="Li Q."/>
            <person name="Li C."/>
            <person name="Zhang P."/>
            <person name="Huang Z."/>
            <person name="Berger S.L."/>
            <person name="Reinberg D."/>
            <person name="Wang J."/>
            <person name="Liebig J."/>
        </authorList>
    </citation>
    <scope>NUCLEOTIDE SEQUENCE [LARGE SCALE GENOMIC DNA]</scope>
    <source>
        <strain evidence="2 3">R22 G/1</strain>
    </source>
</reference>
<evidence type="ECO:0008006" key="4">
    <source>
        <dbReference type="Google" id="ProtNLM"/>
    </source>
</evidence>
<organism evidence="3">
    <name type="scientific">Harpegnathos saltator</name>
    <name type="common">Jerdon's jumping ant</name>
    <dbReference type="NCBI Taxonomy" id="610380"/>
    <lineage>
        <taxon>Eukaryota</taxon>
        <taxon>Metazoa</taxon>
        <taxon>Ecdysozoa</taxon>
        <taxon>Arthropoda</taxon>
        <taxon>Hexapoda</taxon>
        <taxon>Insecta</taxon>
        <taxon>Pterygota</taxon>
        <taxon>Neoptera</taxon>
        <taxon>Endopterygota</taxon>
        <taxon>Hymenoptera</taxon>
        <taxon>Apocrita</taxon>
        <taxon>Aculeata</taxon>
        <taxon>Formicoidea</taxon>
        <taxon>Formicidae</taxon>
        <taxon>Ponerinae</taxon>
        <taxon>Ponerini</taxon>
        <taxon>Harpegnathos</taxon>
    </lineage>
</organism>
<keyword evidence="1" id="KW-0175">Coiled coil</keyword>
<keyword evidence="3" id="KW-1185">Reference proteome</keyword>
<proteinExistence type="predicted"/>
<feature type="coiled-coil region" evidence="1">
    <location>
        <begin position="53"/>
        <end position="80"/>
    </location>
</feature>
<feature type="non-terminal residue" evidence="2">
    <location>
        <position position="85"/>
    </location>
</feature>
<dbReference type="EMBL" id="GL446933">
    <property type="protein sequence ID" value="EFN87064.1"/>
    <property type="molecule type" value="Genomic_DNA"/>
</dbReference>
<accession>E2BB66</accession>
<evidence type="ECO:0000256" key="1">
    <source>
        <dbReference type="SAM" id="Coils"/>
    </source>
</evidence>
<dbReference type="InParanoid" id="E2BB66"/>
<name>E2BB66_HARSA</name>